<dbReference type="Proteomes" id="UP000438914">
    <property type="component" value="Unassembled WGS sequence"/>
</dbReference>
<organism evidence="1 2">
    <name type="scientific">Hallella mizrahii</name>
    <dbReference type="NCBI Taxonomy" id="2606637"/>
    <lineage>
        <taxon>Bacteria</taxon>
        <taxon>Pseudomonadati</taxon>
        <taxon>Bacteroidota</taxon>
        <taxon>Bacteroidia</taxon>
        <taxon>Bacteroidales</taxon>
        <taxon>Prevotellaceae</taxon>
        <taxon>Hallella</taxon>
    </lineage>
</organism>
<name>A0A7K0KDU1_9BACT</name>
<proteinExistence type="predicted"/>
<keyword evidence="2" id="KW-1185">Reference proteome</keyword>
<protein>
    <recommendedName>
        <fullName evidence="3">DUF3450 domain-containing protein</fullName>
    </recommendedName>
</protein>
<sequence>MNKIITLIMCVAFSATMSGQTVKVEDRVKTLEGDVKTLKGQVETQNGQIASMQSRLNELADINAEYKKALDIKQTLNTTDVDGYQYGFVSAVGDKTTGKLVVTLNLFNPGESREKQMQQAQISDYVGNAYATYEYKFGNLENARPTIDSNTTIRLKFHFADVSTETKRIASLTVKAYSSTWGNKDMSFNFRDLPVEWK</sequence>
<accession>A0A7K0KDU1</accession>
<dbReference type="AlphaFoldDB" id="A0A7K0KDU1"/>
<dbReference type="RefSeq" id="WP_154533226.1">
    <property type="nucleotide sequence ID" value="NZ_VUNG01000004.1"/>
</dbReference>
<comment type="caution">
    <text evidence="1">The sequence shown here is derived from an EMBL/GenBank/DDBJ whole genome shotgun (WGS) entry which is preliminary data.</text>
</comment>
<dbReference type="EMBL" id="VUNG01000004">
    <property type="protein sequence ID" value="MST83645.1"/>
    <property type="molecule type" value="Genomic_DNA"/>
</dbReference>
<reference evidence="1 2" key="1">
    <citation type="submission" date="2019-08" db="EMBL/GenBank/DDBJ databases">
        <title>In-depth cultivation of the pig gut microbiome towards novel bacterial diversity and tailored functional studies.</title>
        <authorList>
            <person name="Wylensek D."/>
            <person name="Hitch T.C.A."/>
            <person name="Clavel T."/>
        </authorList>
    </citation>
    <scope>NUCLEOTIDE SEQUENCE [LARGE SCALE GENOMIC DNA]</scope>
    <source>
        <strain evidence="1 2">LKV-178-WT-2A</strain>
    </source>
</reference>
<evidence type="ECO:0000313" key="1">
    <source>
        <dbReference type="EMBL" id="MST83645.1"/>
    </source>
</evidence>
<gene>
    <name evidence="1" type="ORF">FYJ73_02950</name>
</gene>
<dbReference type="Gene3D" id="1.20.5.340">
    <property type="match status" value="1"/>
</dbReference>
<evidence type="ECO:0008006" key="3">
    <source>
        <dbReference type="Google" id="ProtNLM"/>
    </source>
</evidence>
<evidence type="ECO:0000313" key="2">
    <source>
        <dbReference type="Proteomes" id="UP000438914"/>
    </source>
</evidence>